<evidence type="ECO:0008006" key="4">
    <source>
        <dbReference type="Google" id="ProtNLM"/>
    </source>
</evidence>
<dbReference type="RefSeq" id="WP_191099824.1">
    <property type="nucleotide sequence ID" value="NZ_JACXXF010000004.1"/>
</dbReference>
<reference evidence="2 3" key="1">
    <citation type="submission" date="2020-09" db="EMBL/GenBank/DDBJ databases">
        <title>Bacillus nautilus sp. nov., Chryseoglobus crepusculi sp. nov, and Psychrobacter noctis sp. nov., isolated from deep-sea sponges from the equatorial Atlantic.</title>
        <authorList>
            <person name="Stennett H.L."/>
            <person name="Williams S.E."/>
        </authorList>
    </citation>
    <scope>NUCLEOTIDE SEQUENCE [LARGE SCALE GENOMIC DNA]</scope>
    <source>
        <strain evidence="2 3">28M-24</strain>
    </source>
</reference>
<protein>
    <recommendedName>
        <fullName evidence="4">Lipocalin-like domain-containing protein</fullName>
    </recommendedName>
</protein>
<keyword evidence="3" id="KW-1185">Reference proteome</keyword>
<feature type="signal peptide" evidence="1">
    <location>
        <begin position="1"/>
        <end position="19"/>
    </location>
</feature>
<name>A0ABR8LWT7_9FLAO</name>
<dbReference type="PROSITE" id="PS51257">
    <property type="entry name" value="PROKAR_LIPOPROTEIN"/>
    <property type="match status" value="1"/>
</dbReference>
<dbReference type="EMBL" id="JACXXH010000005">
    <property type="protein sequence ID" value="MBD3863838.1"/>
    <property type="molecule type" value="Genomic_DNA"/>
</dbReference>
<sequence>MKYSYKLLFLLISSITLFACNNNDDASNTNNTTTNPIIGDWLREDATSSFEYHIHFENQNFGKIVTIVIAEDNVISSANPFEWTIHNEILTIVDNDDIQHNTTVEYTDEGHLKIEGFSELEFTKQ</sequence>
<comment type="caution">
    <text evidence="2">The sequence shown here is derived from an EMBL/GenBank/DDBJ whole genome shotgun (WGS) entry which is preliminary data.</text>
</comment>
<dbReference type="Proteomes" id="UP000627521">
    <property type="component" value="Unassembled WGS sequence"/>
</dbReference>
<gene>
    <name evidence="2" type="ORF">IEG06_10285</name>
</gene>
<keyword evidence="1" id="KW-0732">Signal</keyword>
<evidence type="ECO:0000256" key="1">
    <source>
        <dbReference type="SAM" id="SignalP"/>
    </source>
</evidence>
<organism evidence="2 3">
    <name type="scientific">Olleya marilimosa</name>
    <dbReference type="NCBI Taxonomy" id="272164"/>
    <lineage>
        <taxon>Bacteria</taxon>
        <taxon>Pseudomonadati</taxon>
        <taxon>Bacteroidota</taxon>
        <taxon>Flavobacteriia</taxon>
        <taxon>Flavobacteriales</taxon>
        <taxon>Flavobacteriaceae</taxon>
    </lineage>
</organism>
<accession>A0ABR8LWT7</accession>
<feature type="chain" id="PRO_5046265157" description="Lipocalin-like domain-containing protein" evidence="1">
    <location>
        <begin position="20"/>
        <end position="125"/>
    </location>
</feature>
<proteinExistence type="predicted"/>
<evidence type="ECO:0000313" key="2">
    <source>
        <dbReference type="EMBL" id="MBD3863838.1"/>
    </source>
</evidence>
<evidence type="ECO:0000313" key="3">
    <source>
        <dbReference type="Proteomes" id="UP000627521"/>
    </source>
</evidence>